<evidence type="ECO:0000313" key="3">
    <source>
        <dbReference type="Proteomes" id="UP000001037"/>
    </source>
</evidence>
<dbReference type="InParanoid" id="G0EGQ8"/>
<dbReference type="KEGG" id="pfm:Pyrfu_1348"/>
<dbReference type="EMBL" id="CP002838">
    <property type="protein sequence ID" value="AEM39206.1"/>
    <property type="molecule type" value="Genomic_DNA"/>
</dbReference>
<dbReference type="Proteomes" id="UP000001037">
    <property type="component" value="Chromosome"/>
</dbReference>
<comment type="similarity">
    <text evidence="1">Belongs to the UPF0284 family.</text>
</comment>
<dbReference type="Pfam" id="PF02277">
    <property type="entry name" value="DBI_PRT"/>
    <property type="match status" value="1"/>
</dbReference>
<dbReference type="CDD" id="cd02439">
    <property type="entry name" value="DMB-PRT_CobT"/>
    <property type="match status" value="1"/>
</dbReference>
<reference evidence="2 3" key="1">
    <citation type="journal article" date="2011" name="Stand. Genomic Sci.">
        <title>Complete genome sequence of the hyperthermophilic chemolithoautotroph Pyrolobus fumarii type strain (1A).</title>
        <authorList>
            <person name="Anderson I."/>
            <person name="Goker M."/>
            <person name="Nolan M."/>
            <person name="Lucas S."/>
            <person name="Hammon N."/>
            <person name="Deshpande S."/>
            <person name="Cheng J.F."/>
            <person name="Tapia R."/>
            <person name="Han C."/>
            <person name="Goodwin L."/>
            <person name="Pitluck S."/>
            <person name="Huntemann M."/>
            <person name="Liolios K."/>
            <person name="Ivanova N."/>
            <person name="Pagani I."/>
            <person name="Mavromatis K."/>
            <person name="Ovchinikova G."/>
            <person name="Pati A."/>
            <person name="Chen A."/>
            <person name="Palaniappan K."/>
            <person name="Land M."/>
            <person name="Hauser L."/>
            <person name="Brambilla E.M."/>
            <person name="Huber H."/>
            <person name="Yasawong M."/>
            <person name="Rohde M."/>
            <person name="Spring S."/>
            <person name="Abt B."/>
            <person name="Sikorski J."/>
            <person name="Wirth R."/>
            <person name="Detter J.C."/>
            <person name="Woyke T."/>
            <person name="Bristow J."/>
            <person name="Eisen J.A."/>
            <person name="Markowitz V."/>
            <person name="Hugenholtz P."/>
            <person name="Kyrpides N.C."/>
            <person name="Klenk H.P."/>
            <person name="Lapidus A."/>
        </authorList>
    </citation>
    <scope>NUCLEOTIDE SEQUENCE [LARGE SCALE GENOMIC DNA]</scope>
    <source>
        <strain evidence="3">DSM 11204 / 1A</strain>
    </source>
</reference>
<dbReference type="HAMAP" id="MF_01086">
    <property type="entry name" value="UPF0284"/>
    <property type="match status" value="1"/>
</dbReference>
<keyword evidence="2" id="KW-0808">Transferase</keyword>
<dbReference type="PANTHER" id="PTHR38811:SF1">
    <property type="entry name" value="UPF0284 PROTEIN SLL1500"/>
    <property type="match status" value="1"/>
</dbReference>
<dbReference type="STRING" id="694429.Pyrfu_1348"/>
<dbReference type="Gene3D" id="3.40.50.10210">
    <property type="match status" value="1"/>
</dbReference>
<dbReference type="AlphaFoldDB" id="G0EGQ8"/>
<protein>
    <recommendedName>
        <fullName evidence="1">UPF0284 protein Pyrfu_1348</fullName>
    </recommendedName>
</protein>
<dbReference type="eggNOG" id="arCOG04272">
    <property type="taxonomic scope" value="Archaea"/>
</dbReference>
<proteinExistence type="inferred from homology"/>
<name>G0EGQ8_PYRF1</name>
<dbReference type="GO" id="GO:0008939">
    <property type="term" value="F:nicotinate-nucleotide-dimethylbenzimidazole phosphoribosyltransferase activity"/>
    <property type="evidence" value="ECO:0007669"/>
    <property type="project" value="InterPro"/>
</dbReference>
<keyword evidence="3" id="KW-1185">Reference proteome</keyword>
<dbReference type="InterPro" id="IPR003200">
    <property type="entry name" value="Nict_dMeBzImd_PRibTrfase"/>
</dbReference>
<dbReference type="HOGENOM" id="CLU_053134_0_0_2"/>
<dbReference type="PANTHER" id="PTHR38811">
    <property type="match status" value="1"/>
</dbReference>
<dbReference type="InterPro" id="IPR002805">
    <property type="entry name" value="Nict_dMeBzImd_PRibTrfase_arc"/>
</dbReference>
<dbReference type="SUPFAM" id="SSF52733">
    <property type="entry name" value="Nicotinate mononucleotide:5,6-dimethylbenzimidazole phosphoribosyltransferase (CobT)"/>
    <property type="match status" value="1"/>
</dbReference>
<evidence type="ECO:0000256" key="1">
    <source>
        <dbReference type="HAMAP-Rule" id="MF_01086"/>
    </source>
</evidence>
<dbReference type="NCBIfam" id="NF003372">
    <property type="entry name" value="PRK04447.1-5"/>
    <property type="match status" value="1"/>
</dbReference>
<organism evidence="2 3">
    <name type="scientific">Pyrolobus fumarii (strain DSM 11204 / 1A)</name>
    <dbReference type="NCBI Taxonomy" id="694429"/>
    <lineage>
        <taxon>Archaea</taxon>
        <taxon>Thermoproteota</taxon>
        <taxon>Thermoprotei</taxon>
        <taxon>Desulfurococcales</taxon>
        <taxon>Pyrodictiaceae</taxon>
        <taxon>Pyrolobus</taxon>
    </lineage>
</organism>
<gene>
    <name evidence="2" type="ordered locus">Pyrfu_1348</name>
</gene>
<sequence length="364" mass="38036">MRGDASRALDALRNAPTMFFVVFAASSKTSTIPGITAAGPTPEATLYTPTLDIEYLVTGRPLTMDVIPVTPEGIPTPAVVTRASLQLVNDARIVVVDAGVYREPLIPHVKLPSRRVGGRIDVEPALPPGTASKLYEEAKLLAHMLVGKAGNATTLVVGETIPAGTTTAMCIMEGLGFNAAGRVSSSMPGNPHNLKQQVLRAALERSGLRRGDNPFKVIEEVGDPLHVSVAGFVAGAVEKGATVILAGGTQMASVLAILSRLGIDTSRVAVATTRWLIDDPSSDLPGLIAEIAPDTPLIAVDISFHDAPYKGLRAYEEGYVKEGVGMGGAMLAALVRGGRAPREVVEAAYSEYARLVGNDSKARG</sequence>
<accession>G0EGQ8</accession>
<evidence type="ECO:0000313" key="2">
    <source>
        <dbReference type="EMBL" id="AEM39206.1"/>
    </source>
</evidence>
<dbReference type="NCBIfam" id="TIGR00303">
    <property type="entry name" value="nicotinate mononucleotide-dependent phosphoribosyltransferase CobT"/>
    <property type="match status" value="1"/>
</dbReference>
<dbReference type="InterPro" id="IPR036087">
    <property type="entry name" value="Nict_dMeBzImd_PRibTrfase_sf"/>
</dbReference>